<sequence length="54" mass="6053">ESNGVAYLLASYAVKTRRCSEFTLSGLPVEGKLLLLQDQLSLPIMRNKKAIIFR</sequence>
<dbReference type="EMBL" id="CAUOFW020001597">
    <property type="protein sequence ID" value="CAK9146613.1"/>
    <property type="molecule type" value="Genomic_DNA"/>
</dbReference>
<organism evidence="1 2">
    <name type="scientific">Ilex paraguariensis</name>
    <name type="common">yerba mate</name>
    <dbReference type="NCBI Taxonomy" id="185542"/>
    <lineage>
        <taxon>Eukaryota</taxon>
        <taxon>Viridiplantae</taxon>
        <taxon>Streptophyta</taxon>
        <taxon>Embryophyta</taxon>
        <taxon>Tracheophyta</taxon>
        <taxon>Spermatophyta</taxon>
        <taxon>Magnoliopsida</taxon>
        <taxon>eudicotyledons</taxon>
        <taxon>Gunneridae</taxon>
        <taxon>Pentapetalae</taxon>
        <taxon>asterids</taxon>
        <taxon>campanulids</taxon>
        <taxon>Aquifoliales</taxon>
        <taxon>Aquifoliaceae</taxon>
        <taxon>Ilex</taxon>
    </lineage>
</organism>
<protein>
    <submittedName>
        <fullName evidence="1">Uncharacterized protein</fullName>
    </submittedName>
</protein>
<dbReference type="AlphaFoldDB" id="A0ABC8RNP6"/>
<proteinExistence type="predicted"/>
<gene>
    <name evidence="1" type="ORF">ILEXP_LOCUS14465</name>
</gene>
<name>A0ABC8RNP6_9AQUA</name>
<comment type="caution">
    <text evidence="1">The sequence shown here is derived from an EMBL/GenBank/DDBJ whole genome shotgun (WGS) entry which is preliminary data.</text>
</comment>
<dbReference type="Proteomes" id="UP001642360">
    <property type="component" value="Unassembled WGS sequence"/>
</dbReference>
<feature type="non-terminal residue" evidence="1">
    <location>
        <position position="54"/>
    </location>
</feature>
<reference evidence="1 2" key="1">
    <citation type="submission" date="2024-02" db="EMBL/GenBank/DDBJ databases">
        <authorList>
            <person name="Vignale AGUSTIN F."/>
            <person name="Sosa J E."/>
            <person name="Modenutti C."/>
        </authorList>
    </citation>
    <scope>NUCLEOTIDE SEQUENCE [LARGE SCALE GENOMIC DNA]</scope>
</reference>
<feature type="non-terminal residue" evidence="1">
    <location>
        <position position="1"/>
    </location>
</feature>
<evidence type="ECO:0000313" key="2">
    <source>
        <dbReference type="Proteomes" id="UP001642360"/>
    </source>
</evidence>
<evidence type="ECO:0000313" key="1">
    <source>
        <dbReference type="EMBL" id="CAK9146613.1"/>
    </source>
</evidence>
<keyword evidence="2" id="KW-1185">Reference proteome</keyword>
<accession>A0ABC8RNP6</accession>